<reference evidence="2 3" key="1">
    <citation type="submission" date="2018-08" db="EMBL/GenBank/DDBJ databases">
        <title>Pseudooceanicola sediminis CY03 in the family Rhodobacteracea.</title>
        <authorList>
            <person name="Zhang Y.-J."/>
        </authorList>
    </citation>
    <scope>NUCLEOTIDE SEQUENCE [LARGE SCALE GENOMIC DNA]</scope>
    <source>
        <strain evidence="2 3">CY03</strain>
    </source>
</reference>
<evidence type="ECO:0000256" key="1">
    <source>
        <dbReference type="SAM" id="MobiDB-lite"/>
    </source>
</evidence>
<feature type="region of interest" description="Disordered" evidence="1">
    <location>
        <begin position="198"/>
        <end position="271"/>
    </location>
</feature>
<evidence type="ECO:0000313" key="2">
    <source>
        <dbReference type="EMBL" id="RII36885.1"/>
    </source>
</evidence>
<accession>A0A399IUS3</accession>
<dbReference type="EMBL" id="QWJJ01000030">
    <property type="protein sequence ID" value="RII36885.1"/>
    <property type="molecule type" value="Genomic_DNA"/>
</dbReference>
<dbReference type="OrthoDB" id="7798282at2"/>
<sequence>MKLAESSTILTVSYGTFSCTLEGFDDAVASVKTLTEYFRALAAQDPQFGATPHPAPPNPAPPPTAQPDASATPDTAPSVPPTAPEPDARPADDHASRQTTATATATVASTAPRPPRQAPAPSHPAETPPTNTAQTDLAQTDLAQTDIAQTDTARLLRQPQTSEQVDRILRETDSRLDRAEASQRRSALAHLRAAVAVTRAEQQGRARDGAGDTDVLRLDAPVSPGNPAAPGNGTLEDPSTAPPTSEGALPPLRLHKSQRIDPPGDAPEKTPEAFSTYAARHGATSLPDLIEAAAAYLTLVIGGAQISSAQLIALARTASRSATPEAPPEPSRDACIAVLGQLLYDGKLSRLRSGHFIATERIGFRPASQPRTTGRRDFSDDHPIRTTDRTTG</sequence>
<feature type="region of interest" description="Disordered" evidence="1">
    <location>
        <begin position="47"/>
        <end position="133"/>
    </location>
</feature>
<feature type="region of interest" description="Disordered" evidence="1">
    <location>
        <begin position="363"/>
        <end position="392"/>
    </location>
</feature>
<evidence type="ECO:0000313" key="3">
    <source>
        <dbReference type="Proteomes" id="UP000265848"/>
    </source>
</evidence>
<keyword evidence="3" id="KW-1185">Reference proteome</keyword>
<comment type="caution">
    <text evidence="2">The sequence shown here is derived from an EMBL/GenBank/DDBJ whole genome shotgun (WGS) entry which is preliminary data.</text>
</comment>
<protein>
    <submittedName>
        <fullName evidence="2">Uncharacterized protein</fullName>
    </submittedName>
</protein>
<feature type="compositionally biased region" description="Low complexity" evidence="1">
    <location>
        <begin position="66"/>
        <end position="77"/>
    </location>
</feature>
<name>A0A399IUS3_9RHOB</name>
<feature type="compositionally biased region" description="Pro residues" evidence="1">
    <location>
        <begin position="112"/>
        <end position="122"/>
    </location>
</feature>
<dbReference type="AlphaFoldDB" id="A0A399IUS3"/>
<proteinExistence type="predicted"/>
<dbReference type="RefSeq" id="WP_119400775.1">
    <property type="nucleotide sequence ID" value="NZ_QWJJ01000030.1"/>
</dbReference>
<organism evidence="2 3">
    <name type="scientific">Pseudooceanicola sediminis</name>
    <dbReference type="NCBI Taxonomy" id="2211117"/>
    <lineage>
        <taxon>Bacteria</taxon>
        <taxon>Pseudomonadati</taxon>
        <taxon>Pseudomonadota</taxon>
        <taxon>Alphaproteobacteria</taxon>
        <taxon>Rhodobacterales</taxon>
        <taxon>Paracoccaceae</taxon>
        <taxon>Pseudooceanicola</taxon>
    </lineage>
</organism>
<feature type="compositionally biased region" description="Basic and acidic residues" evidence="1">
    <location>
        <begin position="202"/>
        <end position="217"/>
    </location>
</feature>
<feature type="compositionally biased region" description="Pro residues" evidence="1">
    <location>
        <begin position="53"/>
        <end position="65"/>
    </location>
</feature>
<feature type="compositionally biased region" description="Basic and acidic residues" evidence="1">
    <location>
        <begin position="374"/>
        <end position="392"/>
    </location>
</feature>
<feature type="compositionally biased region" description="Basic and acidic residues" evidence="1">
    <location>
        <begin position="86"/>
        <end position="96"/>
    </location>
</feature>
<dbReference type="Proteomes" id="UP000265848">
    <property type="component" value="Unassembled WGS sequence"/>
</dbReference>
<gene>
    <name evidence="2" type="ORF">DL237_20125</name>
</gene>
<feature type="compositionally biased region" description="Low complexity" evidence="1">
    <location>
        <begin position="97"/>
        <end position="111"/>
    </location>
</feature>
<dbReference type="PROSITE" id="PS51257">
    <property type="entry name" value="PROKAR_LIPOPROTEIN"/>
    <property type="match status" value="1"/>
</dbReference>